<evidence type="ECO:0000313" key="3">
    <source>
        <dbReference type="Proteomes" id="UP000003959"/>
    </source>
</evidence>
<keyword evidence="1" id="KW-0472">Membrane</keyword>
<dbReference type="HOGENOM" id="CLU_2570046_0_0_3"/>
<sequence length="81" mass="9166">MLEFPTVKDFHALLLKKARLTVDQATRSHSLNIAQISNTDWIKLNPLNLALVFYIAMLGTSRYAYALFPKLLKFPTLTGLS</sequence>
<accession>F4Y0B0</accession>
<protein>
    <submittedName>
        <fullName evidence="2">Uncharacterized protein</fullName>
    </submittedName>
</protein>
<proteinExistence type="predicted"/>
<evidence type="ECO:0000313" key="2">
    <source>
        <dbReference type="EMBL" id="EGJ29700.1"/>
    </source>
</evidence>
<dbReference type="Proteomes" id="UP000003959">
    <property type="component" value="Unassembled WGS sequence"/>
</dbReference>
<keyword evidence="1" id="KW-0812">Transmembrane</keyword>
<gene>
    <name evidence="2" type="ORF">LYNGBM3L_61000</name>
</gene>
<dbReference type="EMBL" id="GL890967">
    <property type="protein sequence ID" value="EGJ29700.1"/>
    <property type="molecule type" value="Genomic_DNA"/>
</dbReference>
<organism evidence="2 3">
    <name type="scientific">Moorena producens 3L</name>
    <dbReference type="NCBI Taxonomy" id="489825"/>
    <lineage>
        <taxon>Bacteria</taxon>
        <taxon>Bacillati</taxon>
        <taxon>Cyanobacteriota</taxon>
        <taxon>Cyanophyceae</taxon>
        <taxon>Coleofasciculales</taxon>
        <taxon>Coleofasciculaceae</taxon>
        <taxon>Moorena</taxon>
    </lineage>
</organism>
<dbReference type="AlphaFoldDB" id="F4Y0B0"/>
<keyword evidence="1" id="KW-1133">Transmembrane helix</keyword>
<keyword evidence="3" id="KW-1185">Reference proteome</keyword>
<reference evidence="3" key="1">
    <citation type="journal article" date="2011" name="Proc. Natl. Acad. Sci. U.S.A.">
        <title>Genomic insights into the physiology and ecology of the marine filamentous cyanobacterium Lyngbya majuscula.</title>
        <authorList>
            <person name="Jones A.C."/>
            <person name="Monroe E.A."/>
            <person name="Podell S."/>
            <person name="Hess W.R."/>
            <person name="Klages S."/>
            <person name="Esquenazi E."/>
            <person name="Niessen S."/>
            <person name="Hoover H."/>
            <person name="Rothmann M."/>
            <person name="Lasken R.S."/>
            <person name="Yates J.R.III."/>
            <person name="Reinhardt R."/>
            <person name="Kube M."/>
            <person name="Burkart M.D."/>
            <person name="Allen E.E."/>
            <person name="Dorrestein P.C."/>
            <person name="Gerwick W.H."/>
            <person name="Gerwick L."/>
        </authorList>
    </citation>
    <scope>NUCLEOTIDE SEQUENCE [LARGE SCALE GENOMIC DNA]</scope>
    <source>
        <strain evidence="3">3L</strain>
    </source>
</reference>
<evidence type="ECO:0000256" key="1">
    <source>
        <dbReference type="SAM" id="Phobius"/>
    </source>
</evidence>
<name>F4Y0B0_9CYAN</name>
<feature type="transmembrane region" description="Helical" evidence="1">
    <location>
        <begin position="47"/>
        <end position="65"/>
    </location>
</feature>